<reference evidence="1 3" key="2">
    <citation type="journal article" date="2017" name="BMC Genomics">
        <title>Genomic analysis of methanogenic archaea reveals a shift towards energy conservation.</title>
        <authorList>
            <person name="Gilmore S.P."/>
            <person name="Henske J.K."/>
            <person name="Sexton J.A."/>
            <person name="Solomon K.V."/>
            <person name="Seppala S."/>
            <person name="Yoo J.I."/>
            <person name="Huyett L.M."/>
            <person name="Pressman A."/>
            <person name="Cogan J.Z."/>
            <person name="Kivenson V."/>
            <person name="Peng X."/>
            <person name="Tan Y."/>
            <person name="Valentine D.L."/>
            <person name="O'Malley M.A."/>
        </authorList>
    </citation>
    <scope>NUCLEOTIDE SEQUENCE [LARGE SCALE GENOMIC DNA]</scope>
    <source>
        <strain evidence="1 3">1R-7</strain>
    </source>
</reference>
<evidence type="ECO:0000313" key="3">
    <source>
        <dbReference type="Proteomes" id="UP000217528"/>
    </source>
</evidence>
<protein>
    <submittedName>
        <fullName evidence="1">Uncharacterized protein</fullName>
    </submittedName>
</protein>
<evidence type="ECO:0000313" key="4">
    <source>
        <dbReference type="Proteomes" id="UP000246004"/>
    </source>
</evidence>
<keyword evidence="3" id="KW-1185">Reference proteome</keyword>
<dbReference type="EMBL" id="LWMS01000031">
    <property type="protein sequence ID" value="PWL08171.1"/>
    <property type="molecule type" value="Genomic_DNA"/>
</dbReference>
<comment type="caution">
    <text evidence="1">The sequence shown here is derived from an EMBL/GenBank/DDBJ whole genome shotgun (WGS) entry which is preliminary data.</text>
</comment>
<dbReference type="Proteomes" id="UP000217528">
    <property type="component" value="Unassembled WGS sequence"/>
</dbReference>
<dbReference type="EMBL" id="LMVN01000002">
    <property type="protein sequence ID" value="PAV08084.1"/>
    <property type="molecule type" value="Genomic_DNA"/>
</dbReference>
<dbReference type="Proteomes" id="UP000246004">
    <property type="component" value="Unassembled WGS sequence"/>
</dbReference>
<gene>
    <name evidence="1" type="ORF">ASJ82_01065</name>
    <name evidence="2" type="ORF">MSCUN_11020</name>
</gene>
<name>A0A2A2HFN3_9EURY</name>
<dbReference type="RefSeq" id="WP_095607984.1">
    <property type="nucleotide sequence ID" value="NZ_LMVN01000002.1"/>
</dbReference>
<proteinExistence type="predicted"/>
<reference evidence="2 4" key="1">
    <citation type="submission" date="2016-04" db="EMBL/GenBank/DDBJ databases">
        <title>Genome sequence of Methanosphaera cuniculi DSM 4103.</title>
        <authorList>
            <person name="Poehlein A."/>
            <person name="Seedorf H."/>
            <person name="Daniel R."/>
        </authorList>
    </citation>
    <scope>NUCLEOTIDE SEQUENCE [LARGE SCALE GENOMIC DNA]</scope>
    <source>
        <strain evidence="2 4">DSM 4103</strain>
    </source>
</reference>
<accession>A0A2A2HFN3</accession>
<dbReference type="AlphaFoldDB" id="A0A2A2HFN3"/>
<evidence type="ECO:0000313" key="1">
    <source>
        <dbReference type="EMBL" id="PAV08084.1"/>
    </source>
</evidence>
<evidence type="ECO:0000313" key="2">
    <source>
        <dbReference type="EMBL" id="PWL08171.1"/>
    </source>
</evidence>
<organism evidence="1 3">
    <name type="scientific">Methanosphaera cuniculi</name>
    <dbReference type="NCBI Taxonomy" id="1077256"/>
    <lineage>
        <taxon>Archaea</taxon>
        <taxon>Methanobacteriati</taxon>
        <taxon>Methanobacteriota</taxon>
        <taxon>Methanomada group</taxon>
        <taxon>Methanobacteria</taxon>
        <taxon>Methanobacteriales</taxon>
        <taxon>Methanobacteriaceae</taxon>
        <taxon>Methanosphaera</taxon>
    </lineage>
</organism>
<sequence>MKKRRTETEQIIEKINDIIIPFQNHKNKKEILKAIQEDLIQQYKIPENILQKAGINIEELQNIKNQNINKLLNPQQQIDYEIRKTVLNTWYGNDTKIQTEKNEKKHIKTIIHSSNKIKIDTYNHYIETSTLKTTLKGEIIESNENIIITATPTIINEIQNNITNNITHKDNIPTYEITWKYNSGRELKTTGTIKEIANTLNEIGGVGQYTNKNHLQNVIGLIIDEAIKNNEITTITSPPEKGFYINPDTNEFINVDYTPEKPTKHNIHIALNTLNQLIEYFDRTIIAEIVRWGLKSPYYYMIKQNGGEGQFLYIEGEPNTGKSKILGAIPLYIWDIEPSTYTYGGATRSMAQLSEVMSRTTFPQIIDDFASINTISTNSLIKSAAIGLQSRSKYDNNNNFKEYPALSPIIFTSNNQLNRDIEDAAHLRRFRQLHLHKKDIPTQEKQEKFNKTFHVMNKKENKLKNLRYLGHAFYYYMKENLTCIQYDPKDEAIIKFIYTLREKTHYNLPVEWLEETTEKETLQDMEETMKENLLNKLAEILHTGNNTYIRYDDKGLHDEDAHITTLEDQIDARIRTREIPWLYLTKNDDYIITPEIRKDLKELNMTLPKIAELLNWKYTAHRIRGKLRKGVRIEKQEFIKTIFNSYIDE</sequence>